<dbReference type="InterPro" id="IPR013096">
    <property type="entry name" value="Cupin_2"/>
</dbReference>
<dbReference type="PANTHER" id="PTHR42966">
    <property type="entry name" value="N-ACETYLNEURAMINATE SYNTHASE"/>
    <property type="match status" value="1"/>
</dbReference>
<gene>
    <name evidence="3" type="ORF">A3C92_03875</name>
</gene>
<dbReference type="SUPFAM" id="SSF51569">
    <property type="entry name" value="Aldolase"/>
    <property type="match status" value="1"/>
</dbReference>
<dbReference type="GO" id="GO:0047444">
    <property type="term" value="F:N-acylneuraminate-9-phosphate synthase activity"/>
    <property type="evidence" value="ECO:0007669"/>
    <property type="project" value="TreeGrafter"/>
</dbReference>
<dbReference type="AlphaFoldDB" id="A0A1G2KX70"/>
<dbReference type="EMBL" id="MHQN01000023">
    <property type="protein sequence ID" value="OHA03172.1"/>
    <property type="molecule type" value="Genomic_DNA"/>
</dbReference>
<proteinExistence type="predicted"/>
<feature type="domain" description="PseI/NeuA/B-like" evidence="1">
    <location>
        <begin position="42"/>
        <end position="267"/>
    </location>
</feature>
<protein>
    <recommendedName>
        <fullName evidence="5">Sialic acid synthase</fullName>
    </recommendedName>
</protein>
<organism evidence="3 4">
    <name type="scientific">Candidatus Sungbacteria bacterium RIFCSPHIGHO2_02_FULL_53_17</name>
    <dbReference type="NCBI Taxonomy" id="1802275"/>
    <lineage>
        <taxon>Bacteria</taxon>
        <taxon>Candidatus Sungiibacteriota</taxon>
    </lineage>
</organism>
<dbReference type="Gene3D" id="3.20.20.70">
    <property type="entry name" value="Aldolase class I"/>
    <property type="match status" value="1"/>
</dbReference>
<evidence type="ECO:0008006" key="5">
    <source>
        <dbReference type="Google" id="ProtNLM"/>
    </source>
</evidence>
<evidence type="ECO:0000313" key="3">
    <source>
        <dbReference type="EMBL" id="OHA03172.1"/>
    </source>
</evidence>
<accession>A0A1G2KX70</accession>
<dbReference type="InterPro" id="IPR011051">
    <property type="entry name" value="RmlC_Cupin_sf"/>
</dbReference>
<dbReference type="GO" id="GO:0016051">
    <property type="term" value="P:carbohydrate biosynthetic process"/>
    <property type="evidence" value="ECO:0007669"/>
    <property type="project" value="InterPro"/>
</dbReference>
<evidence type="ECO:0000259" key="2">
    <source>
        <dbReference type="Pfam" id="PF07883"/>
    </source>
</evidence>
<evidence type="ECO:0000259" key="1">
    <source>
        <dbReference type="Pfam" id="PF03102"/>
    </source>
</evidence>
<dbReference type="InterPro" id="IPR013785">
    <property type="entry name" value="Aldolase_TIM"/>
</dbReference>
<dbReference type="SUPFAM" id="SSF51182">
    <property type="entry name" value="RmlC-like cupins"/>
    <property type="match status" value="1"/>
</dbReference>
<dbReference type="Gene3D" id="2.60.120.10">
    <property type="entry name" value="Jelly Rolls"/>
    <property type="match status" value="1"/>
</dbReference>
<dbReference type="Pfam" id="PF07883">
    <property type="entry name" value="Cupin_2"/>
    <property type="match status" value="1"/>
</dbReference>
<dbReference type="InterPro" id="IPR051690">
    <property type="entry name" value="PseI-like"/>
</dbReference>
<dbReference type="PANTHER" id="PTHR42966:SF3">
    <property type="entry name" value="BLR5971 PROTEIN"/>
    <property type="match status" value="1"/>
</dbReference>
<name>A0A1G2KX70_9BACT</name>
<dbReference type="Proteomes" id="UP000177177">
    <property type="component" value="Unassembled WGS sequence"/>
</dbReference>
<sequence length="520" mass="58707">MLNGNQKFDFNDLFIFEMANNHQGLKEHGLKIINAMADIADRQGVRAAVKLQFRDLDTFIHPDWRESKDNKHIPRFLSTRLTDEEFGALVEETKRRGMVSICTPFDEPSVDRIERLGIEVVKIGSCSAHDWPLLERVAAAGKPVICSTGGLTVRDIDKIVSFFQKRAVHFALMHCVAMYPAPNNKLHLNQIEIMRTRYPGITIGFSTHEDPSNMNAIRVAYAKGARIFEKHVGFPTDEISLNAYSATPQQAEAWIGAYKEAAEACGHEGERTIEEKEIADLKSLMRGVYAKEEISKGSVITREKVFFAMPLQEGQLVSGRWAEGLVADRDYEVNEGVSSALRPERPSKKDIVYHSIHAVKGMLNMARIPLNHDFAVELSHHYGIDRFHETGCTIVECFNREYAKKLIVQLPGQWNPEHFHKRKDETFHVLAGLLEVQVNGRRKALEPGDTLWVPRGVVHGFGTATGSIFEEISTTSHADDSFYADRHIAALPREDRKTRLLNWGQHQMEDITEEELAGGV</sequence>
<reference evidence="3 4" key="1">
    <citation type="journal article" date="2016" name="Nat. Commun.">
        <title>Thousands of microbial genomes shed light on interconnected biogeochemical processes in an aquifer system.</title>
        <authorList>
            <person name="Anantharaman K."/>
            <person name="Brown C.T."/>
            <person name="Hug L.A."/>
            <person name="Sharon I."/>
            <person name="Castelle C.J."/>
            <person name="Probst A.J."/>
            <person name="Thomas B.C."/>
            <person name="Singh A."/>
            <person name="Wilkins M.J."/>
            <person name="Karaoz U."/>
            <person name="Brodie E.L."/>
            <person name="Williams K.H."/>
            <person name="Hubbard S.S."/>
            <person name="Banfield J.F."/>
        </authorList>
    </citation>
    <scope>NUCLEOTIDE SEQUENCE [LARGE SCALE GENOMIC DNA]</scope>
</reference>
<dbReference type="Pfam" id="PF03102">
    <property type="entry name" value="NeuB"/>
    <property type="match status" value="1"/>
</dbReference>
<comment type="caution">
    <text evidence="3">The sequence shown here is derived from an EMBL/GenBank/DDBJ whole genome shotgun (WGS) entry which is preliminary data.</text>
</comment>
<dbReference type="Gene3D" id="3.90.1210.10">
    <property type="entry name" value="Antifreeze-like/N-acetylneuraminic acid synthase C-terminal domain"/>
    <property type="match status" value="1"/>
</dbReference>
<dbReference type="InterPro" id="IPR013132">
    <property type="entry name" value="PseI/NeuA/B-like_N"/>
</dbReference>
<feature type="domain" description="Cupin type-2" evidence="2">
    <location>
        <begin position="411"/>
        <end position="465"/>
    </location>
</feature>
<dbReference type="InterPro" id="IPR014710">
    <property type="entry name" value="RmlC-like_jellyroll"/>
</dbReference>
<evidence type="ECO:0000313" key="4">
    <source>
        <dbReference type="Proteomes" id="UP000177177"/>
    </source>
</evidence>